<keyword evidence="1" id="KW-0175">Coiled coil</keyword>
<feature type="region of interest" description="Disordered" evidence="2">
    <location>
        <begin position="1"/>
        <end position="25"/>
    </location>
</feature>
<evidence type="ECO:0000256" key="1">
    <source>
        <dbReference type="SAM" id="Coils"/>
    </source>
</evidence>
<accession>A0A6S7GLM1</accession>
<keyword evidence="4" id="KW-1185">Reference proteome</keyword>
<dbReference type="AlphaFoldDB" id="A0A6S7GLM1"/>
<evidence type="ECO:0000313" key="3">
    <source>
        <dbReference type="EMBL" id="CAB3994374.1"/>
    </source>
</evidence>
<evidence type="ECO:0000313" key="4">
    <source>
        <dbReference type="Proteomes" id="UP001152795"/>
    </source>
</evidence>
<sequence length="132" mass="15130">MYEGQSHEHSTLLANRPTESSSRKDLDVQKLYEDIKNLKCEATKIKKKLELLNHDIMVPTEPVALKWSLQKLNHYNSHMISDMKSFIRSSDSIAKVVDSIVLKKLFTTDEILNCSITSKRSTKSSDEGRILH</sequence>
<evidence type="ECO:0000256" key="2">
    <source>
        <dbReference type="SAM" id="MobiDB-lite"/>
    </source>
</evidence>
<feature type="coiled-coil region" evidence="1">
    <location>
        <begin position="28"/>
        <end position="55"/>
    </location>
</feature>
<dbReference type="EMBL" id="CACRXK020002448">
    <property type="protein sequence ID" value="CAB3994374.1"/>
    <property type="molecule type" value="Genomic_DNA"/>
</dbReference>
<gene>
    <name evidence="3" type="ORF">PACLA_8A076381</name>
</gene>
<proteinExistence type="predicted"/>
<dbReference type="Proteomes" id="UP001152795">
    <property type="component" value="Unassembled WGS sequence"/>
</dbReference>
<comment type="caution">
    <text evidence="3">The sequence shown here is derived from an EMBL/GenBank/DDBJ whole genome shotgun (WGS) entry which is preliminary data.</text>
</comment>
<organism evidence="3 4">
    <name type="scientific">Paramuricea clavata</name>
    <name type="common">Red gorgonian</name>
    <name type="synonym">Violescent sea-whip</name>
    <dbReference type="NCBI Taxonomy" id="317549"/>
    <lineage>
        <taxon>Eukaryota</taxon>
        <taxon>Metazoa</taxon>
        <taxon>Cnidaria</taxon>
        <taxon>Anthozoa</taxon>
        <taxon>Octocorallia</taxon>
        <taxon>Malacalcyonacea</taxon>
        <taxon>Plexauridae</taxon>
        <taxon>Paramuricea</taxon>
    </lineage>
</organism>
<feature type="compositionally biased region" description="Basic and acidic residues" evidence="2">
    <location>
        <begin position="1"/>
        <end position="10"/>
    </location>
</feature>
<reference evidence="3" key="1">
    <citation type="submission" date="2020-04" db="EMBL/GenBank/DDBJ databases">
        <authorList>
            <person name="Alioto T."/>
            <person name="Alioto T."/>
            <person name="Gomez Garrido J."/>
        </authorList>
    </citation>
    <scope>NUCLEOTIDE SEQUENCE</scope>
    <source>
        <strain evidence="3">A484AB</strain>
    </source>
</reference>
<name>A0A6S7GLM1_PARCT</name>
<protein>
    <submittedName>
        <fullName evidence="3">Uncharacterized protein</fullName>
    </submittedName>
</protein>